<comment type="cofactor">
    <cofactor evidence="1">
        <name>Zn(2+)</name>
        <dbReference type="ChEBI" id="CHEBI:29105"/>
    </cofactor>
</comment>
<dbReference type="EMBL" id="LT629754">
    <property type="protein sequence ID" value="SDS60143.1"/>
    <property type="molecule type" value="Genomic_DNA"/>
</dbReference>
<keyword evidence="4" id="KW-0862">Zinc</keyword>
<evidence type="ECO:0000256" key="1">
    <source>
        <dbReference type="ARBA" id="ARBA00001947"/>
    </source>
</evidence>
<gene>
    <name evidence="6" type="ORF">SAMN05192545_1690</name>
</gene>
<evidence type="ECO:0000313" key="7">
    <source>
        <dbReference type="Proteomes" id="UP000199574"/>
    </source>
</evidence>
<dbReference type="InterPro" id="IPR024087">
    <property type="entry name" value="Creatininase-like_sf"/>
</dbReference>
<dbReference type="GeneID" id="90594464"/>
<comment type="similarity">
    <text evidence="5">Belongs to the creatininase superfamily.</text>
</comment>
<accession>A0ABY0UFP5</accession>
<dbReference type="RefSeq" id="WP_091604831.1">
    <property type="nucleotide sequence ID" value="NZ_LT629754.1"/>
</dbReference>
<evidence type="ECO:0000313" key="6">
    <source>
        <dbReference type="EMBL" id="SDS60143.1"/>
    </source>
</evidence>
<evidence type="ECO:0000256" key="4">
    <source>
        <dbReference type="ARBA" id="ARBA00022833"/>
    </source>
</evidence>
<dbReference type="SUPFAM" id="SSF102215">
    <property type="entry name" value="Creatininase"/>
    <property type="match status" value="1"/>
</dbReference>
<proteinExistence type="inferred from homology"/>
<evidence type="ECO:0000256" key="3">
    <source>
        <dbReference type="ARBA" id="ARBA00022801"/>
    </source>
</evidence>
<dbReference type="Gene3D" id="3.40.50.10310">
    <property type="entry name" value="Creatininase"/>
    <property type="match status" value="1"/>
</dbReference>
<reference evidence="6 7" key="1">
    <citation type="submission" date="2016-10" db="EMBL/GenBank/DDBJ databases">
        <authorList>
            <person name="Varghese N."/>
            <person name="Submissions S."/>
        </authorList>
    </citation>
    <scope>NUCLEOTIDE SEQUENCE [LARGE SCALE GENOMIC DNA]</scope>
    <source>
        <strain evidence="6 7">MAR_2009_60</strain>
    </source>
</reference>
<dbReference type="InterPro" id="IPR003785">
    <property type="entry name" value="Creatininase/forma_Hydrolase"/>
</dbReference>
<protein>
    <submittedName>
        <fullName evidence="6">Creatinine amidohydrolase</fullName>
    </submittedName>
</protein>
<sequence>MAAAQTNPLWKEAKIKNYLPHMTVPEVESFLERSDMVIIPIGALEQHSSHLPIGTDFINGVELCKLIAQEREVLVAPVLMAGQSPYHMAFPGTISLSAETIVKVHMETVESLVQNGFKRFIFMNSHGGNRAITTFLVDQINQKTAAVAVDFSVAVSPFLKPENTKNTTSLDRHAGVSETCDSLYLMPSLVEIERATDPGMKLPKHLEKMLPEVIKEEPTAKLLFLSEALKAEETGKKTSTIEMTKTGVWGDLNPKQATLERGEERVSKMVAACRGFIDKWNELTQQTI</sequence>
<evidence type="ECO:0000256" key="5">
    <source>
        <dbReference type="ARBA" id="ARBA00024029"/>
    </source>
</evidence>
<dbReference type="PANTHER" id="PTHR35005:SF1">
    <property type="entry name" value="2-AMINO-5-FORMYLAMINO-6-RIBOSYLAMINOPYRIMIDIN-4(3H)-ONE 5'-MONOPHOSPHATE DEFORMYLASE"/>
    <property type="match status" value="1"/>
</dbReference>
<dbReference type="PANTHER" id="PTHR35005">
    <property type="entry name" value="3-DEHYDRO-SCYLLO-INOSOSE HYDROLASE"/>
    <property type="match status" value="1"/>
</dbReference>
<organism evidence="6 7">
    <name type="scientific">Maribacter dokdonensis</name>
    <dbReference type="NCBI Taxonomy" id="320912"/>
    <lineage>
        <taxon>Bacteria</taxon>
        <taxon>Pseudomonadati</taxon>
        <taxon>Bacteroidota</taxon>
        <taxon>Flavobacteriia</taxon>
        <taxon>Flavobacteriales</taxon>
        <taxon>Flavobacteriaceae</taxon>
        <taxon>Maribacter</taxon>
    </lineage>
</organism>
<evidence type="ECO:0000256" key="2">
    <source>
        <dbReference type="ARBA" id="ARBA00022723"/>
    </source>
</evidence>
<dbReference type="Proteomes" id="UP000199574">
    <property type="component" value="Chromosome I"/>
</dbReference>
<keyword evidence="3" id="KW-0378">Hydrolase</keyword>
<keyword evidence="2" id="KW-0479">Metal-binding</keyword>
<keyword evidence="7" id="KW-1185">Reference proteome</keyword>
<dbReference type="Pfam" id="PF02633">
    <property type="entry name" value="Creatininase"/>
    <property type="match status" value="1"/>
</dbReference>
<name>A0ABY0UFP5_9FLAO</name>